<organism evidence="1 2">
    <name type="scientific">Candidatus Syntrophonatronum acetioxidans</name>
    <dbReference type="NCBI Taxonomy" id="1795816"/>
    <lineage>
        <taxon>Bacteria</taxon>
        <taxon>Bacillati</taxon>
        <taxon>Bacillota</taxon>
        <taxon>Clostridia</taxon>
        <taxon>Eubacteriales</taxon>
        <taxon>Syntrophomonadaceae</taxon>
        <taxon>Candidatus Syntrophonatronum</taxon>
    </lineage>
</organism>
<evidence type="ECO:0000313" key="1">
    <source>
        <dbReference type="EMBL" id="RQD75651.1"/>
    </source>
</evidence>
<accession>A0A424YE18</accession>
<dbReference type="AlphaFoldDB" id="A0A424YE18"/>
<reference evidence="1 2" key="1">
    <citation type="submission" date="2018-08" db="EMBL/GenBank/DDBJ databases">
        <title>The metabolism and importance of syntrophic acetate oxidation coupled to methane or sulfide production in haloalkaline environments.</title>
        <authorList>
            <person name="Timmers P.H.A."/>
            <person name="Vavourakis C.D."/>
            <person name="Sorokin D.Y."/>
            <person name="Sinninghe Damste J.S."/>
            <person name="Muyzer G."/>
            <person name="Stams A.J.M."/>
            <person name="Plugge C.M."/>
        </authorList>
    </citation>
    <scope>NUCLEOTIDE SEQUENCE [LARGE SCALE GENOMIC DNA]</scope>
    <source>
        <strain evidence="1">MSAO_Bac1</strain>
    </source>
</reference>
<evidence type="ECO:0000313" key="2">
    <source>
        <dbReference type="Proteomes" id="UP000285138"/>
    </source>
</evidence>
<dbReference type="Pfam" id="PF11746">
    <property type="entry name" value="DUF3303"/>
    <property type="match status" value="1"/>
</dbReference>
<dbReference type="Proteomes" id="UP000285138">
    <property type="component" value="Unassembled WGS sequence"/>
</dbReference>
<gene>
    <name evidence="1" type="ORF">D5R97_05670</name>
</gene>
<comment type="caution">
    <text evidence="1">The sequence shown here is derived from an EMBL/GenBank/DDBJ whole genome shotgun (WGS) entry which is preliminary data.</text>
</comment>
<protein>
    <submittedName>
        <fullName evidence="1">DUF3303 domain-containing protein</fullName>
    </submittedName>
</protein>
<dbReference type="InterPro" id="IPR021734">
    <property type="entry name" value="DUF3303"/>
</dbReference>
<name>A0A424YE18_9FIRM</name>
<dbReference type="EMBL" id="QZAA01000149">
    <property type="protein sequence ID" value="RQD75651.1"/>
    <property type="molecule type" value="Genomic_DNA"/>
</dbReference>
<sequence length="90" mass="10314">MLYVILMKAREGKLKDAIARRLQWKPPEGMRVLGEYWVQSAEISCIAIFEGDHIAPMMEFECTWEDVFEITFIPAVSAQDGMEVAKKMMG</sequence>
<proteinExistence type="predicted"/>